<name>A0A1Y0VR60_PEDPE</name>
<evidence type="ECO:0000313" key="2">
    <source>
        <dbReference type="Proteomes" id="UP000196118"/>
    </source>
</evidence>
<proteinExistence type="predicted"/>
<accession>A0A1Y0VR60</accession>
<reference evidence="1 2" key="1">
    <citation type="submission" date="2017-05" db="EMBL/GenBank/DDBJ databases">
        <title>Genome sequence of Pediococcus pentosaceus strain SRCM100892.</title>
        <authorList>
            <person name="Cho S.H."/>
        </authorList>
    </citation>
    <scope>NUCLEOTIDE SEQUENCE [LARGE SCALE GENOMIC DNA]</scope>
    <source>
        <strain evidence="1 2">SRCM100892</strain>
    </source>
</reference>
<dbReference type="RefSeq" id="WP_002834413.1">
    <property type="nucleotide sequence ID" value="NZ_CP085178.1"/>
</dbReference>
<dbReference type="Proteomes" id="UP000196118">
    <property type="component" value="Chromosome"/>
</dbReference>
<gene>
    <name evidence="1" type="ORF">S100892_02115</name>
</gene>
<dbReference type="SUPFAM" id="SSF47413">
    <property type="entry name" value="lambda repressor-like DNA-binding domains"/>
    <property type="match status" value="1"/>
</dbReference>
<sequence length="62" mass="7061">MPETLNGRELVKKYLEENDISNESMAKMFGISKQYFGEVLNGRKTGKQPNKLILAIIQEFGI</sequence>
<dbReference type="EMBL" id="CP021474">
    <property type="protein sequence ID" value="ARW20650.1"/>
    <property type="molecule type" value="Genomic_DNA"/>
</dbReference>
<dbReference type="GO" id="GO:0003677">
    <property type="term" value="F:DNA binding"/>
    <property type="evidence" value="ECO:0007669"/>
    <property type="project" value="InterPro"/>
</dbReference>
<evidence type="ECO:0008006" key="3">
    <source>
        <dbReference type="Google" id="ProtNLM"/>
    </source>
</evidence>
<evidence type="ECO:0000313" key="1">
    <source>
        <dbReference type="EMBL" id="ARW20650.1"/>
    </source>
</evidence>
<protein>
    <recommendedName>
        <fullName evidence="3">Helix-turn-helix domain-containing protein</fullName>
    </recommendedName>
</protein>
<dbReference type="AlphaFoldDB" id="A0A1Y0VR60"/>
<dbReference type="InterPro" id="IPR010982">
    <property type="entry name" value="Lambda_DNA-bd_dom_sf"/>
</dbReference>
<organism evidence="1 2">
    <name type="scientific">Pediococcus pentosaceus</name>
    <dbReference type="NCBI Taxonomy" id="1255"/>
    <lineage>
        <taxon>Bacteria</taxon>
        <taxon>Bacillati</taxon>
        <taxon>Bacillota</taxon>
        <taxon>Bacilli</taxon>
        <taxon>Lactobacillales</taxon>
        <taxon>Lactobacillaceae</taxon>
        <taxon>Pediococcus</taxon>
    </lineage>
</organism>
<dbReference type="Gene3D" id="1.10.10.60">
    <property type="entry name" value="Homeodomain-like"/>
    <property type="match status" value="1"/>
</dbReference>